<evidence type="ECO:0000313" key="1">
    <source>
        <dbReference type="EMBL" id="CCG09701.1"/>
    </source>
</evidence>
<dbReference type="HOGENOM" id="CLU_175462_2_2_5"/>
<dbReference type="EMBL" id="HE663493">
    <property type="protein sequence ID" value="CCG09701.1"/>
    <property type="molecule type" value="Genomic_DNA"/>
</dbReference>
<name>H6SQI2_PARPM</name>
<organism evidence="1 2">
    <name type="scientific">Pararhodospirillum photometricum DSM 122</name>
    <dbReference type="NCBI Taxonomy" id="1150469"/>
    <lineage>
        <taxon>Bacteria</taxon>
        <taxon>Pseudomonadati</taxon>
        <taxon>Pseudomonadota</taxon>
        <taxon>Alphaproteobacteria</taxon>
        <taxon>Rhodospirillales</taxon>
        <taxon>Rhodospirillaceae</taxon>
        <taxon>Pararhodospirillum</taxon>
    </lineage>
</organism>
<evidence type="ECO:0000313" key="2">
    <source>
        <dbReference type="Proteomes" id="UP000033220"/>
    </source>
</evidence>
<protein>
    <submittedName>
        <fullName evidence="1">Uncharacterized protein</fullName>
    </submittedName>
</protein>
<dbReference type="InterPro" id="IPR008861">
    <property type="entry name" value="GpX-like"/>
</dbReference>
<dbReference type="Pfam" id="PF05489">
    <property type="entry name" value="Phage_tail_X"/>
    <property type="match status" value="1"/>
</dbReference>
<reference evidence="1 2" key="1">
    <citation type="submission" date="2012-02" db="EMBL/GenBank/DDBJ databases">
        <title>Shotgun genome sequence of Phaeospirillum photometricum DSM 122.</title>
        <authorList>
            <person name="Duquesne K."/>
            <person name="Sturgis J."/>
        </authorList>
    </citation>
    <scope>NUCLEOTIDE SEQUENCE [LARGE SCALE GENOMIC DNA]</scope>
    <source>
        <strain evidence="2">DSM122</strain>
    </source>
</reference>
<accession>H6SQI2</accession>
<dbReference type="eggNOG" id="COG5004">
    <property type="taxonomic scope" value="Bacteria"/>
</dbReference>
<dbReference type="STRING" id="1150469.RSPPHO_03075"/>
<dbReference type="Proteomes" id="UP000033220">
    <property type="component" value="Chromosome DSM 122"/>
</dbReference>
<sequence>MMPSTTLYAQQGDTVDLVCLRHYGDTRLVEAVFDANPGLAALGHRLPLGTPVTLPERVVTPTPGYRLWE</sequence>
<dbReference type="KEGG" id="rpm:RSPPHO_03075"/>
<dbReference type="AlphaFoldDB" id="H6SQI2"/>
<dbReference type="PATRIC" id="fig|1150469.3.peg.3467"/>
<proteinExistence type="predicted"/>
<gene>
    <name evidence="1" type="ORF">RSPPHO_03075</name>
</gene>
<keyword evidence="2" id="KW-1185">Reference proteome</keyword>